<evidence type="ECO:0000256" key="2">
    <source>
        <dbReference type="ARBA" id="ARBA00023134"/>
    </source>
</evidence>
<dbReference type="Pfam" id="PF00071">
    <property type="entry name" value="Ras"/>
    <property type="match status" value="1"/>
</dbReference>
<dbReference type="SUPFAM" id="SSF52540">
    <property type="entry name" value="P-loop containing nucleoside triphosphate hydrolases"/>
    <property type="match status" value="1"/>
</dbReference>
<dbReference type="GO" id="GO:0003924">
    <property type="term" value="F:GTPase activity"/>
    <property type="evidence" value="ECO:0007669"/>
    <property type="project" value="InterPro"/>
</dbReference>
<dbReference type="GO" id="GO:0016020">
    <property type="term" value="C:membrane"/>
    <property type="evidence" value="ECO:0007669"/>
    <property type="project" value="InterPro"/>
</dbReference>
<evidence type="ECO:0000313" key="3">
    <source>
        <dbReference type="EMBL" id="CAF0838483.1"/>
    </source>
</evidence>
<dbReference type="SMART" id="SM00176">
    <property type="entry name" value="RAN"/>
    <property type="match status" value="1"/>
</dbReference>
<dbReference type="Proteomes" id="UP000663879">
    <property type="component" value="Unassembled WGS sequence"/>
</dbReference>
<dbReference type="PANTHER" id="PTHR24070">
    <property type="entry name" value="RAS, DI-RAS, AND RHEB FAMILY MEMBERS OF SMALL GTPASE SUPERFAMILY"/>
    <property type="match status" value="1"/>
</dbReference>
<dbReference type="PROSITE" id="PS51419">
    <property type="entry name" value="RAB"/>
    <property type="match status" value="1"/>
</dbReference>
<name>A0A813VJT6_9BILA</name>
<dbReference type="InterPro" id="IPR027417">
    <property type="entry name" value="P-loop_NTPase"/>
</dbReference>
<evidence type="ECO:0000256" key="1">
    <source>
        <dbReference type="ARBA" id="ARBA00022741"/>
    </source>
</evidence>
<evidence type="ECO:0008006" key="5">
    <source>
        <dbReference type="Google" id="ProtNLM"/>
    </source>
</evidence>
<dbReference type="AlphaFoldDB" id="A0A813VJT6"/>
<proteinExistence type="predicted"/>
<dbReference type="InterPro" id="IPR020849">
    <property type="entry name" value="Small_GTPase_Ras-type"/>
</dbReference>
<dbReference type="EMBL" id="CAJNOC010001137">
    <property type="protein sequence ID" value="CAF0838483.1"/>
    <property type="molecule type" value="Genomic_DNA"/>
</dbReference>
<protein>
    <recommendedName>
        <fullName evidence="5">Ras-related protein Ral-a</fullName>
    </recommendedName>
</protein>
<dbReference type="PROSITE" id="PS51420">
    <property type="entry name" value="RHO"/>
    <property type="match status" value="1"/>
</dbReference>
<organism evidence="3 4">
    <name type="scientific">Brachionus calyciflorus</name>
    <dbReference type="NCBI Taxonomy" id="104777"/>
    <lineage>
        <taxon>Eukaryota</taxon>
        <taxon>Metazoa</taxon>
        <taxon>Spiralia</taxon>
        <taxon>Gnathifera</taxon>
        <taxon>Rotifera</taxon>
        <taxon>Eurotatoria</taxon>
        <taxon>Monogononta</taxon>
        <taxon>Pseudotrocha</taxon>
        <taxon>Ploima</taxon>
        <taxon>Brachionidae</taxon>
        <taxon>Brachionus</taxon>
    </lineage>
</organism>
<dbReference type="NCBIfam" id="TIGR00231">
    <property type="entry name" value="small_GTP"/>
    <property type="match status" value="1"/>
</dbReference>
<comment type="caution">
    <text evidence="3">The sequence shown here is derived from an EMBL/GenBank/DDBJ whole genome shotgun (WGS) entry which is preliminary data.</text>
</comment>
<keyword evidence="1" id="KW-0547">Nucleotide-binding</keyword>
<gene>
    <name evidence="3" type="ORF">OXX778_LOCUS8326</name>
</gene>
<keyword evidence="2" id="KW-0342">GTP-binding</keyword>
<dbReference type="SMART" id="SM00174">
    <property type="entry name" value="RHO"/>
    <property type="match status" value="1"/>
</dbReference>
<accession>A0A813VJT6</accession>
<dbReference type="PROSITE" id="PS51421">
    <property type="entry name" value="RAS"/>
    <property type="match status" value="1"/>
</dbReference>
<dbReference type="GO" id="GO:0005525">
    <property type="term" value="F:GTP binding"/>
    <property type="evidence" value="ECO:0007669"/>
    <property type="project" value="UniProtKB-KW"/>
</dbReference>
<reference evidence="3" key="1">
    <citation type="submission" date="2021-02" db="EMBL/GenBank/DDBJ databases">
        <authorList>
            <person name="Nowell W R."/>
        </authorList>
    </citation>
    <scope>NUCLEOTIDE SEQUENCE</scope>
    <source>
        <strain evidence="3">Ploen Becks lab</strain>
    </source>
</reference>
<dbReference type="FunFam" id="3.40.50.300:FF:002309">
    <property type="entry name" value="Ras-related protein Ral-A"/>
    <property type="match status" value="1"/>
</dbReference>
<dbReference type="Gene3D" id="3.40.50.300">
    <property type="entry name" value="P-loop containing nucleotide triphosphate hydrolases"/>
    <property type="match status" value="1"/>
</dbReference>
<dbReference type="InterPro" id="IPR001806">
    <property type="entry name" value="Small_GTPase"/>
</dbReference>
<dbReference type="InterPro" id="IPR005225">
    <property type="entry name" value="Small_GTP-bd"/>
</dbReference>
<dbReference type="PRINTS" id="PR00449">
    <property type="entry name" value="RASTRNSFRMNG"/>
</dbReference>
<keyword evidence="4" id="KW-1185">Reference proteome</keyword>
<evidence type="ECO:0000313" key="4">
    <source>
        <dbReference type="Proteomes" id="UP000663879"/>
    </source>
</evidence>
<dbReference type="CDD" id="cd00876">
    <property type="entry name" value="Ras"/>
    <property type="match status" value="1"/>
</dbReference>
<dbReference type="OrthoDB" id="5976022at2759"/>
<dbReference type="GO" id="GO:0007165">
    <property type="term" value="P:signal transduction"/>
    <property type="evidence" value="ECO:0007669"/>
    <property type="project" value="InterPro"/>
</dbReference>
<dbReference type="SMART" id="SM00173">
    <property type="entry name" value="RAS"/>
    <property type="match status" value="1"/>
</dbReference>
<sequence length="223" mass="25867">MTAQMASFLKLTLVGDGGVGKSCLILQYMYHDFVEEYEPTKADAYRRTIVLQGEEVQIDILDTAGQEDYAAVRDGYLKHGDGFLLVFDVTNRETFESIKNHRENVLRVKADDQNLPIILIGNKSDLKQNRLISYEEANRRAEEWGIPYIETSAKTRENVDRAFSEIFLKIKDIKQIRRQNPQQFPIPASSVLTPEEEKVVQEHSTRKRMKKFYQNFKKKCKIS</sequence>
<dbReference type="SMART" id="SM00175">
    <property type="entry name" value="RAB"/>
    <property type="match status" value="1"/>
</dbReference>